<sequence>MSYWPSAETGGPFPWIYVNTEDSDSDRSAYSNSSNPSARDARIAQTAYGNQRRIYSSFVGTPPRPLLRVRREDILETPGVGAEGQKLYFGSVYMTMSNGVRQIYPCALECLDPARGHFRHNYMHLPAHRQAFFSMLPFYPRVMELVSTSRGRVPYNCRPIEGGFDSMGNTLYHGIAFVQIDTPDRPHWFAAIPGVFLPRCPRNRGGLRFCFGGSEIPVGEDDAYHILCWKF</sequence>
<dbReference type="InParanoid" id="A0A0H2SIN3"/>
<dbReference type="EMBL" id="KQ085910">
    <property type="protein sequence ID" value="KLO16906.1"/>
    <property type="molecule type" value="Genomic_DNA"/>
</dbReference>
<evidence type="ECO:0000313" key="1">
    <source>
        <dbReference type="EMBL" id="KLO16906.1"/>
    </source>
</evidence>
<accession>A0A0H2SIN3</accession>
<dbReference type="AlphaFoldDB" id="A0A0H2SIN3"/>
<keyword evidence="2" id="KW-1185">Reference proteome</keyword>
<name>A0A0H2SIN3_9AGAM</name>
<dbReference type="OrthoDB" id="2142040at2759"/>
<reference evidence="1 2" key="1">
    <citation type="submission" date="2015-04" db="EMBL/GenBank/DDBJ databases">
        <title>Complete genome sequence of Schizopora paradoxa KUC8140, a cosmopolitan wood degrader in East Asia.</title>
        <authorList>
            <consortium name="DOE Joint Genome Institute"/>
            <person name="Min B."/>
            <person name="Park H."/>
            <person name="Jang Y."/>
            <person name="Kim J.-J."/>
            <person name="Kim K.H."/>
            <person name="Pangilinan J."/>
            <person name="Lipzen A."/>
            <person name="Riley R."/>
            <person name="Grigoriev I.V."/>
            <person name="Spatafora J.W."/>
            <person name="Choi I.-G."/>
        </authorList>
    </citation>
    <scope>NUCLEOTIDE SEQUENCE [LARGE SCALE GENOMIC DNA]</scope>
    <source>
        <strain evidence="1 2">KUC8140</strain>
    </source>
</reference>
<organism evidence="1 2">
    <name type="scientific">Schizopora paradoxa</name>
    <dbReference type="NCBI Taxonomy" id="27342"/>
    <lineage>
        <taxon>Eukaryota</taxon>
        <taxon>Fungi</taxon>
        <taxon>Dikarya</taxon>
        <taxon>Basidiomycota</taxon>
        <taxon>Agaricomycotina</taxon>
        <taxon>Agaricomycetes</taxon>
        <taxon>Hymenochaetales</taxon>
        <taxon>Schizoporaceae</taxon>
        <taxon>Schizopora</taxon>
    </lineage>
</organism>
<proteinExistence type="predicted"/>
<protein>
    <submittedName>
        <fullName evidence="1">Uncharacterized protein</fullName>
    </submittedName>
</protein>
<dbReference type="STRING" id="27342.A0A0H2SIN3"/>
<gene>
    <name evidence="1" type="ORF">SCHPADRAFT_887358</name>
</gene>
<dbReference type="Proteomes" id="UP000053477">
    <property type="component" value="Unassembled WGS sequence"/>
</dbReference>
<evidence type="ECO:0000313" key="2">
    <source>
        <dbReference type="Proteomes" id="UP000053477"/>
    </source>
</evidence>